<dbReference type="OrthoDB" id="2412610at2"/>
<keyword evidence="1" id="KW-0812">Transmembrane</keyword>
<protein>
    <submittedName>
        <fullName evidence="2">DUF2140 family protein</fullName>
    </submittedName>
</protein>
<name>A0A3A1QN21_9BACI</name>
<reference evidence="2 3" key="1">
    <citation type="submission" date="2018-09" db="EMBL/GenBank/DDBJ databases">
        <title>Bacillus saliacetes sp. nov., isolated from Thai shrimp paste (Ka-pi).</title>
        <authorList>
            <person name="Daroonpunt R."/>
            <person name="Tanasupawat S."/>
            <person name="Yiamsombut S."/>
        </authorList>
    </citation>
    <scope>NUCLEOTIDE SEQUENCE [LARGE SCALE GENOMIC DNA]</scope>
    <source>
        <strain evidence="2 3">SKP7-4</strain>
    </source>
</reference>
<proteinExistence type="predicted"/>
<comment type="caution">
    <text evidence="2">The sequence shown here is derived from an EMBL/GenBank/DDBJ whole genome shotgun (WGS) entry which is preliminary data.</text>
</comment>
<dbReference type="AlphaFoldDB" id="A0A3A1QN21"/>
<dbReference type="RefSeq" id="WP_119549401.1">
    <property type="nucleotide sequence ID" value="NZ_QXIR01000044.1"/>
</dbReference>
<dbReference type="Proteomes" id="UP000265801">
    <property type="component" value="Unassembled WGS sequence"/>
</dbReference>
<evidence type="ECO:0000256" key="1">
    <source>
        <dbReference type="SAM" id="Phobius"/>
    </source>
</evidence>
<sequence length="192" mass="21902">MRNRWKTGFFTLLGLNILVLLFAAVLLMIPIEDDELPGENLEERENVAFQIRASKSDLNQMIDHYIEEEGLKGPVDYSVVLNDNVELNGSVPVFTSEINFKMTFEAKALDNGDLLLKQNSISVGALKLPVSHVLKIIRDSYNFPEWVKIQPDDELIYVSLQNLEMKSDLQVRAETFDLKNDDIVFDMLVPVE</sequence>
<keyword evidence="3" id="KW-1185">Reference proteome</keyword>
<dbReference type="EMBL" id="QXIR01000044">
    <property type="protein sequence ID" value="RIW28499.1"/>
    <property type="molecule type" value="Genomic_DNA"/>
</dbReference>
<gene>
    <name evidence="2" type="ORF">D3H55_21665</name>
</gene>
<accession>A0A3A1QN21</accession>
<keyword evidence="1" id="KW-1133">Transmembrane helix</keyword>
<evidence type="ECO:0000313" key="3">
    <source>
        <dbReference type="Proteomes" id="UP000265801"/>
    </source>
</evidence>
<feature type="transmembrane region" description="Helical" evidence="1">
    <location>
        <begin position="12"/>
        <end position="31"/>
    </location>
</feature>
<keyword evidence="1" id="KW-0472">Membrane</keyword>
<dbReference type="InterPro" id="IPR018672">
    <property type="entry name" value="DUF2140"/>
</dbReference>
<organism evidence="2 3">
    <name type="scientific">Bacillus salacetis</name>
    <dbReference type="NCBI Taxonomy" id="2315464"/>
    <lineage>
        <taxon>Bacteria</taxon>
        <taxon>Bacillati</taxon>
        <taxon>Bacillota</taxon>
        <taxon>Bacilli</taxon>
        <taxon>Bacillales</taxon>
        <taxon>Bacillaceae</taxon>
        <taxon>Bacillus</taxon>
    </lineage>
</organism>
<evidence type="ECO:0000313" key="2">
    <source>
        <dbReference type="EMBL" id="RIW28499.1"/>
    </source>
</evidence>
<dbReference type="Pfam" id="PF09911">
    <property type="entry name" value="DUF2140"/>
    <property type="match status" value="1"/>
</dbReference>